<organism evidence="8 9">
    <name type="scientific">Pannonibacter indicus</name>
    <dbReference type="NCBI Taxonomy" id="466044"/>
    <lineage>
        <taxon>Bacteria</taxon>
        <taxon>Pseudomonadati</taxon>
        <taxon>Pseudomonadota</taxon>
        <taxon>Alphaproteobacteria</taxon>
        <taxon>Hyphomicrobiales</taxon>
        <taxon>Stappiaceae</taxon>
        <taxon>Pannonibacter</taxon>
    </lineage>
</organism>
<dbReference type="EMBL" id="CYHE01000001">
    <property type="protein sequence ID" value="CUA92255.1"/>
    <property type="molecule type" value="Genomic_DNA"/>
</dbReference>
<dbReference type="InterPro" id="IPR015797">
    <property type="entry name" value="NUDIX_hydrolase-like_dom_sf"/>
</dbReference>
<dbReference type="PROSITE" id="PS51462">
    <property type="entry name" value="NUDIX"/>
    <property type="match status" value="1"/>
</dbReference>
<comment type="cofactor">
    <cofactor evidence="2">
        <name>Mg(2+)</name>
        <dbReference type="ChEBI" id="CHEBI:18420"/>
    </cofactor>
</comment>
<dbReference type="Pfam" id="PF00293">
    <property type="entry name" value="NUDIX"/>
    <property type="match status" value="1"/>
</dbReference>
<keyword evidence="5" id="KW-0460">Magnesium</keyword>
<accession>A0A0K6HMW2</accession>
<keyword evidence="9" id="KW-1185">Reference proteome</keyword>
<dbReference type="GO" id="GO:0010945">
    <property type="term" value="F:coenzyme A diphosphatase activity"/>
    <property type="evidence" value="ECO:0007669"/>
    <property type="project" value="InterPro"/>
</dbReference>
<keyword evidence="3" id="KW-0479">Metal-binding</keyword>
<dbReference type="AlphaFoldDB" id="A0A0K6HMW2"/>
<feature type="domain" description="Nudix hydrolase" evidence="7">
    <location>
        <begin position="62"/>
        <end position="205"/>
    </location>
</feature>
<dbReference type="PANTHER" id="PTHR12992">
    <property type="entry name" value="NUDIX HYDROLASE"/>
    <property type="match status" value="1"/>
</dbReference>
<evidence type="ECO:0000259" key="7">
    <source>
        <dbReference type="PROSITE" id="PS51462"/>
    </source>
</evidence>
<dbReference type="InterPro" id="IPR045121">
    <property type="entry name" value="CoAse"/>
</dbReference>
<sequence>MSVMDAIGSRTGRTPGAADDLFSLEGFRSRALRRLPFAAERDTGDHILNPDLGPYAKWTGEPREAAVLIPVLAKPLLQGGEPGEASVLFTLRTPHLNAHGGQIAFPGGKIDPEDGSPEAAALREAQEEIGLDPSAVEPFARLSPYLTGSGYRITPVVGLVHELPPLTANPGEVADIFDVPLGFLMRPENHQRQSREWQGRPRYFYAMPYETRYIWGVTAGIVRSLYETVYA</sequence>
<comment type="cofactor">
    <cofactor evidence="1">
        <name>Mn(2+)</name>
        <dbReference type="ChEBI" id="CHEBI:29035"/>
    </cofactor>
</comment>
<evidence type="ECO:0000256" key="1">
    <source>
        <dbReference type="ARBA" id="ARBA00001936"/>
    </source>
</evidence>
<evidence type="ECO:0000313" key="9">
    <source>
        <dbReference type="Proteomes" id="UP000183900"/>
    </source>
</evidence>
<evidence type="ECO:0000256" key="4">
    <source>
        <dbReference type="ARBA" id="ARBA00022801"/>
    </source>
</evidence>
<name>A0A0K6HMW2_9HYPH</name>
<dbReference type="Gene3D" id="3.90.79.10">
    <property type="entry name" value="Nucleoside Triphosphate Pyrophosphohydrolase"/>
    <property type="match status" value="1"/>
</dbReference>
<dbReference type="NCBIfam" id="NF007980">
    <property type="entry name" value="PRK10707.1"/>
    <property type="match status" value="1"/>
</dbReference>
<reference evidence="9" key="1">
    <citation type="submission" date="2015-08" db="EMBL/GenBank/DDBJ databases">
        <authorList>
            <person name="Varghese N."/>
        </authorList>
    </citation>
    <scope>NUCLEOTIDE SEQUENCE [LARGE SCALE GENOMIC DNA]</scope>
    <source>
        <strain evidence="9">DSM 23407</strain>
    </source>
</reference>
<evidence type="ECO:0000313" key="8">
    <source>
        <dbReference type="EMBL" id="CUA92255.1"/>
    </source>
</evidence>
<dbReference type="GO" id="GO:0046872">
    <property type="term" value="F:metal ion binding"/>
    <property type="evidence" value="ECO:0007669"/>
    <property type="project" value="UniProtKB-KW"/>
</dbReference>
<dbReference type="PANTHER" id="PTHR12992:SF11">
    <property type="entry name" value="MITOCHONDRIAL COENZYME A DIPHOSPHATASE NUDT8"/>
    <property type="match status" value="1"/>
</dbReference>
<dbReference type="SUPFAM" id="SSF55811">
    <property type="entry name" value="Nudix"/>
    <property type="match status" value="1"/>
</dbReference>
<keyword evidence="6" id="KW-0464">Manganese</keyword>
<dbReference type="CDD" id="cd03426">
    <property type="entry name" value="NUDIX_CoAse_Nudt7"/>
    <property type="match status" value="1"/>
</dbReference>
<evidence type="ECO:0000256" key="2">
    <source>
        <dbReference type="ARBA" id="ARBA00001946"/>
    </source>
</evidence>
<keyword evidence="4 8" id="KW-0378">Hydrolase</keyword>
<proteinExistence type="predicted"/>
<dbReference type="Proteomes" id="UP000183900">
    <property type="component" value="Unassembled WGS sequence"/>
</dbReference>
<gene>
    <name evidence="8" type="ORF">Ga0061067_101377</name>
</gene>
<evidence type="ECO:0000256" key="3">
    <source>
        <dbReference type="ARBA" id="ARBA00022723"/>
    </source>
</evidence>
<protein>
    <submittedName>
        <fullName evidence="8">8-oxo-dGTP pyrophosphatase MutT and related house-cleaning NTP pyrophosphohydrolases, NUDIX family</fullName>
    </submittedName>
</protein>
<evidence type="ECO:0000256" key="6">
    <source>
        <dbReference type="ARBA" id="ARBA00023211"/>
    </source>
</evidence>
<dbReference type="InterPro" id="IPR000086">
    <property type="entry name" value="NUDIX_hydrolase_dom"/>
</dbReference>
<evidence type="ECO:0000256" key="5">
    <source>
        <dbReference type="ARBA" id="ARBA00022842"/>
    </source>
</evidence>